<dbReference type="OrthoDB" id="9776359at2"/>
<protein>
    <submittedName>
        <fullName evidence="10">RnfABCDGE type electron transport complex subunit D</fullName>
    </submittedName>
</protein>
<evidence type="ECO:0000313" key="10">
    <source>
        <dbReference type="EMBL" id="QDZ01551.1"/>
    </source>
</evidence>
<proteinExistence type="predicted"/>
<dbReference type="Proteomes" id="UP000321389">
    <property type="component" value="Chromosome"/>
</dbReference>
<dbReference type="InterPro" id="IPR004338">
    <property type="entry name" value="NqrB/RnfD"/>
</dbReference>
<feature type="transmembrane region" description="Helical" evidence="9">
    <location>
        <begin position="52"/>
        <end position="71"/>
    </location>
</feature>
<reference evidence="10" key="1">
    <citation type="submission" date="2020-04" db="EMBL/GenBank/DDBJ databases">
        <title>Nitratireductor sp. nov. isolated from mangrove soil.</title>
        <authorList>
            <person name="Ye Y."/>
        </authorList>
    </citation>
    <scope>NUCLEOTIDE SEQUENCE</scope>
    <source>
        <strain evidence="10">SY7</strain>
    </source>
</reference>
<keyword evidence="2" id="KW-0597">Phosphoprotein</keyword>
<dbReference type="EMBL" id="CP042301">
    <property type="protein sequence ID" value="QDZ01551.1"/>
    <property type="molecule type" value="Genomic_DNA"/>
</dbReference>
<feature type="transmembrane region" description="Helical" evidence="9">
    <location>
        <begin position="246"/>
        <end position="270"/>
    </location>
</feature>
<evidence type="ECO:0000256" key="8">
    <source>
        <dbReference type="ARBA" id="ARBA00023136"/>
    </source>
</evidence>
<dbReference type="PANTHER" id="PTHR30578:SF1">
    <property type="entry name" value="NA(+)-TRANSLOCATING NADH-QUINONE REDUCTASE SUBUNIT B"/>
    <property type="match status" value="1"/>
</dbReference>
<keyword evidence="4" id="KW-0288">FMN</keyword>
<dbReference type="KEGG" id="niy:FQ775_14845"/>
<keyword evidence="7 9" id="KW-1133">Transmembrane helix</keyword>
<feature type="transmembrane region" description="Helical" evidence="9">
    <location>
        <begin position="83"/>
        <end position="105"/>
    </location>
</feature>
<evidence type="ECO:0000256" key="9">
    <source>
        <dbReference type="SAM" id="Phobius"/>
    </source>
</evidence>
<feature type="transmembrane region" description="Helical" evidence="9">
    <location>
        <begin position="30"/>
        <end position="46"/>
    </location>
</feature>
<evidence type="ECO:0000256" key="5">
    <source>
        <dbReference type="ARBA" id="ARBA00022692"/>
    </source>
</evidence>
<evidence type="ECO:0000256" key="4">
    <source>
        <dbReference type="ARBA" id="ARBA00022643"/>
    </source>
</evidence>
<dbReference type="Pfam" id="PF03116">
    <property type="entry name" value="NQR2_RnfD_RnfE"/>
    <property type="match status" value="2"/>
</dbReference>
<feature type="transmembrane region" description="Helical" evidence="9">
    <location>
        <begin position="125"/>
        <end position="144"/>
    </location>
</feature>
<evidence type="ECO:0000256" key="1">
    <source>
        <dbReference type="ARBA" id="ARBA00022448"/>
    </source>
</evidence>
<keyword evidence="8 9" id="KW-0472">Membrane</keyword>
<dbReference type="RefSeq" id="WP_146300194.1">
    <property type="nucleotide sequence ID" value="NZ_CP042301.2"/>
</dbReference>
<gene>
    <name evidence="10" type="ORF">FQ775_14845</name>
</gene>
<keyword evidence="5 9" id="KW-0812">Transmembrane</keyword>
<dbReference type="PANTHER" id="PTHR30578">
    <property type="entry name" value="ELECTRON TRANSPORT COMPLEX PROTEIN RNFD"/>
    <property type="match status" value="1"/>
</dbReference>
<keyword evidence="11" id="KW-1185">Reference proteome</keyword>
<sequence length="279" mass="30240">MNETVGRRSAQSMARPPAPFVMARWDHQRITFVTVAALLPAVGMSIDGRPTLFLSALGVVLAAALAWSWLFAHFRQRPLEWDWIMTGMTFAILVPDTVPIWQQLLALSFGVVMGEQIFGGRGRNFLHPTTVALAFLMFSFPGDYQKPDHTALAVAASAGGLLLLGLRIVSWRVLCGIAIGATVSLMVSGEGDWHPLLTGIAMISVIFLIADPVAAASTNPGRWLYGLLAGMLMVVFGHAGGDPGSLRAIVFAALLAGVFAPLIDQIVIWLNVRRRRRRD</sequence>
<feature type="transmembrane region" description="Helical" evidence="9">
    <location>
        <begin position="193"/>
        <end position="210"/>
    </location>
</feature>
<evidence type="ECO:0000256" key="2">
    <source>
        <dbReference type="ARBA" id="ARBA00022553"/>
    </source>
</evidence>
<evidence type="ECO:0000256" key="6">
    <source>
        <dbReference type="ARBA" id="ARBA00022967"/>
    </source>
</evidence>
<dbReference type="AlphaFoldDB" id="A0A5B8L0Y0"/>
<dbReference type="GO" id="GO:0055085">
    <property type="term" value="P:transmembrane transport"/>
    <property type="evidence" value="ECO:0007669"/>
    <property type="project" value="InterPro"/>
</dbReference>
<keyword evidence="3" id="KW-0285">Flavoprotein</keyword>
<accession>A0A5B8L0Y0</accession>
<keyword evidence="6" id="KW-1278">Translocase</keyword>
<name>A0A5B8L0Y0_9HYPH</name>
<feature type="transmembrane region" description="Helical" evidence="9">
    <location>
        <begin position="151"/>
        <end position="173"/>
    </location>
</feature>
<feature type="transmembrane region" description="Helical" evidence="9">
    <location>
        <begin position="222"/>
        <end position="240"/>
    </location>
</feature>
<evidence type="ECO:0000313" key="11">
    <source>
        <dbReference type="Proteomes" id="UP000321389"/>
    </source>
</evidence>
<dbReference type="GO" id="GO:0005886">
    <property type="term" value="C:plasma membrane"/>
    <property type="evidence" value="ECO:0007669"/>
    <property type="project" value="TreeGrafter"/>
</dbReference>
<keyword evidence="1" id="KW-0813">Transport</keyword>
<organism evidence="10 11">
    <name type="scientific">Nitratireductor mangrovi</name>
    <dbReference type="NCBI Taxonomy" id="2599600"/>
    <lineage>
        <taxon>Bacteria</taxon>
        <taxon>Pseudomonadati</taxon>
        <taxon>Pseudomonadota</taxon>
        <taxon>Alphaproteobacteria</taxon>
        <taxon>Hyphomicrobiales</taxon>
        <taxon>Phyllobacteriaceae</taxon>
        <taxon>Nitratireductor</taxon>
    </lineage>
</organism>
<evidence type="ECO:0000256" key="3">
    <source>
        <dbReference type="ARBA" id="ARBA00022630"/>
    </source>
</evidence>
<evidence type="ECO:0000256" key="7">
    <source>
        <dbReference type="ARBA" id="ARBA00022989"/>
    </source>
</evidence>